<comment type="caution">
    <text evidence="1">The sequence shown here is derived from an EMBL/GenBank/DDBJ whole genome shotgun (WGS) entry which is preliminary data.</text>
</comment>
<evidence type="ECO:0000313" key="1">
    <source>
        <dbReference type="EMBL" id="MET3582650.1"/>
    </source>
</evidence>
<proteinExistence type="predicted"/>
<name>A0ABV2GWH9_9HYPH</name>
<evidence type="ECO:0000313" key="2">
    <source>
        <dbReference type="Proteomes" id="UP001549204"/>
    </source>
</evidence>
<accession>A0ABV2GWH9</accession>
<keyword evidence="2" id="KW-1185">Reference proteome</keyword>
<organism evidence="1 2">
    <name type="scientific">Mesorhizobium robiniae</name>
    <dbReference type="NCBI Taxonomy" id="559315"/>
    <lineage>
        <taxon>Bacteria</taxon>
        <taxon>Pseudomonadati</taxon>
        <taxon>Pseudomonadota</taxon>
        <taxon>Alphaproteobacteria</taxon>
        <taxon>Hyphomicrobiales</taxon>
        <taxon>Phyllobacteriaceae</taxon>
        <taxon>Mesorhizobium</taxon>
    </lineage>
</organism>
<sequence length="60" mass="6451">MVGLAPVDDDAIRSAMTFQRRSEETLGRRQVALLAEPKLDCVTDSVDGAVEIHPLAAALM</sequence>
<dbReference type="Proteomes" id="UP001549204">
    <property type="component" value="Unassembled WGS sequence"/>
</dbReference>
<protein>
    <submittedName>
        <fullName evidence="1">Uncharacterized protein</fullName>
    </submittedName>
</protein>
<gene>
    <name evidence="1" type="ORF">ABID19_005712</name>
</gene>
<dbReference type="EMBL" id="JBEPMC010000012">
    <property type="protein sequence ID" value="MET3582650.1"/>
    <property type="molecule type" value="Genomic_DNA"/>
</dbReference>
<reference evidence="1 2" key="1">
    <citation type="submission" date="2024-06" db="EMBL/GenBank/DDBJ databases">
        <title>Genomic Encyclopedia of Type Strains, Phase IV (KMG-IV): sequencing the most valuable type-strain genomes for metagenomic binning, comparative biology and taxonomic classification.</title>
        <authorList>
            <person name="Goeker M."/>
        </authorList>
    </citation>
    <scope>NUCLEOTIDE SEQUENCE [LARGE SCALE GENOMIC DNA]</scope>
    <source>
        <strain evidence="1 2">DSM 100022</strain>
    </source>
</reference>